<dbReference type="SMART" id="SM00184">
    <property type="entry name" value="RING"/>
    <property type="match status" value="1"/>
</dbReference>
<dbReference type="SUPFAM" id="SSF57850">
    <property type="entry name" value="RING/U-box"/>
    <property type="match status" value="1"/>
</dbReference>
<name>A0A1S3UJJ9_VIGRR</name>
<dbReference type="PANTHER" id="PTHR45676">
    <property type="entry name" value="RING-H2 FINGER PROTEIN ATL51-RELATED"/>
    <property type="match status" value="1"/>
</dbReference>
<feature type="domain" description="RING-type" evidence="3">
    <location>
        <begin position="89"/>
        <end position="131"/>
    </location>
</feature>
<dbReference type="GO" id="GO:0008270">
    <property type="term" value="F:zinc ion binding"/>
    <property type="evidence" value="ECO:0007669"/>
    <property type="project" value="UniProtKB-KW"/>
</dbReference>
<sequence length="175" mass="19296">MDGGDMLNGKVGSILIAVGSASFVITVFHLIILCRTHHRVRVINHNPQQQPRRVNISVSPHLIPIHTYRKNKSHDEMPAEGQDDEDDTCAVCLGEFEDGEELRTLPECMHSFHVACIDPWLSSRSSCPVCRAHATPSPAVEHPAPEVASAAFTAHHIIDIDITQIVRFQNGSAPR</sequence>
<dbReference type="RefSeq" id="XP_014506205.1">
    <property type="nucleotide sequence ID" value="XM_014650719.1"/>
</dbReference>
<evidence type="ECO:0000313" key="4">
    <source>
        <dbReference type="Proteomes" id="UP000087766"/>
    </source>
</evidence>
<dbReference type="PROSITE" id="PS50089">
    <property type="entry name" value="ZF_RING_2"/>
    <property type="match status" value="1"/>
</dbReference>
<keyword evidence="1" id="KW-0862">Zinc</keyword>
<dbReference type="Proteomes" id="UP000087766">
    <property type="component" value="Chromosome 7"/>
</dbReference>
<evidence type="ECO:0000259" key="3">
    <source>
        <dbReference type="PROSITE" id="PS50089"/>
    </source>
</evidence>
<dbReference type="STRING" id="3916.A0A1S3UJJ9"/>
<dbReference type="OrthoDB" id="8062037at2759"/>
<evidence type="ECO:0000256" key="1">
    <source>
        <dbReference type="PROSITE-ProRule" id="PRU00175"/>
    </source>
</evidence>
<dbReference type="InterPro" id="IPR013083">
    <property type="entry name" value="Znf_RING/FYVE/PHD"/>
</dbReference>
<evidence type="ECO:0000313" key="5">
    <source>
        <dbReference type="RefSeq" id="XP_014506205.1"/>
    </source>
</evidence>
<dbReference type="InterPro" id="IPR001841">
    <property type="entry name" value="Znf_RING"/>
</dbReference>
<reference evidence="5" key="2">
    <citation type="submission" date="2025-08" db="UniProtKB">
        <authorList>
            <consortium name="RefSeq"/>
        </authorList>
    </citation>
    <scope>IDENTIFICATION</scope>
    <source>
        <tissue evidence="5">Leaf</tissue>
    </source>
</reference>
<keyword evidence="1" id="KW-0863">Zinc-finger</keyword>
<accession>A0A1S3UJJ9</accession>
<dbReference type="UniPathway" id="UPA00143"/>
<keyword evidence="1" id="KW-0479">Metal-binding</keyword>
<protein>
    <submittedName>
        <fullName evidence="5">E3 ubiquitin-protein ligase EL5-like</fullName>
    </submittedName>
</protein>
<keyword evidence="2" id="KW-1133">Transmembrane helix</keyword>
<feature type="transmembrane region" description="Helical" evidence="2">
    <location>
        <begin position="12"/>
        <end position="34"/>
    </location>
</feature>
<dbReference type="Pfam" id="PF13639">
    <property type="entry name" value="zf-RING_2"/>
    <property type="match status" value="1"/>
</dbReference>
<dbReference type="AlphaFoldDB" id="A0A1S3UJJ9"/>
<keyword evidence="4" id="KW-1185">Reference proteome</keyword>
<reference evidence="4" key="1">
    <citation type="journal article" date="2014" name="Nat. Commun.">
        <title>Genome sequence of mungbean and insights into evolution within Vigna species.</title>
        <authorList>
            <person name="Kang Y.J."/>
            <person name="Kim S.K."/>
            <person name="Kim M.Y."/>
            <person name="Lestari P."/>
            <person name="Kim K.H."/>
            <person name="Ha B.K."/>
            <person name="Jun T.H."/>
            <person name="Hwang W.J."/>
            <person name="Lee T."/>
            <person name="Lee J."/>
            <person name="Shim S."/>
            <person name="Yoon M.Y."/>
            <person name="Jang Y.E."/>
            <person name="Han K.S."/>
            <person name="Taeprayoon P."/>
            <person name="Yoon N."/>
            <person name="Somta P."/>
            <person name="Tanya P."/>
            <person name="Kim K.S."/>
            <person name="Gwag J.G."/>
            <person name="Moon J.K."/>
            <person name="Lee Y.H."/>
            <person name="Park B.S."/>
            <person name="Bombarely A."/>
            <person name="Doyle J.J."/>
            <person name="Jackson S.A."/>
            <person name="Schafleitner R."/>
            <person name="Srinives P."/>
            <person name="Varshney R.K."/>
            <person name="Lee S.H."/>
        </authorList>
    </citation>
    <scope>NUCLEOTIDE SEQUENCE [LARGE SCALE GENOMIC DNA]</scope>
    <source>
        <strain evidence="4">cv. VC1973A</strain>
    </source>
</reference>
<dbReference type="CDD" id="cd16461">
    <property type="entry name" value="RING-H2_EL5-like"/>
    <property type="match status" value="1"/>
</dbReference>
<organism evidence="4 5">
    <name type="scientific">Vigna radiata var. radiata</name>
    <name type="common">Mung bean</name>
    <name type="synonym">Phaseolus aureus</name>
    <dbReference type="NCBI Taxonomy" id="3916"/>
    <lineage>
        <taxon>Eukaryota</taxon>
        <taxon>Viridiplantae</taxon>
        <taxon>Streptophyta</taxon>
        <taxon>Embryophyta</taxon>
        <taxon>Tracheophyta</taxon>
        <taxon>Spermatophyta</taxon>
        <taxon>Magnoliopsida</taxon>
        <taxon>eudicotyledons</taxon>
        <taxon>Gunneridae</taxon>
        <taxon>Pentapetalae</taxon>
        <taxon>rosids</taxon>
        <taxon>fabids</taxon>
        <taxon>Fabales</taxon>
        <taxon>Fabaceae</taxon>
        <taxon>Papilionoideae</taxon>
        <taxon>50 kb inversion clade</taxon>
        <taxon>NPAAA clade</taxon>
        <taxon>indigoferoid/millettioid clade</taxon>
        <taxon>Phaseoleae</taxon>
        <taxon>Vigna</taxon>
    </lineage>
</organism>
<gene>
    <name evidence="5" type="primary">LOC106765957</name>
</gene>
<dbReference type="PANTHER" id="PTHR45676:SF177">
    <property type="entry name" value="RING-TYPE E3 UBIQUITIN TRANSFERASE"/>
    <property type="match status" value="1"/>
</dbReference>
<dbReference type="GO" id="GO:0016567">
    <property type="term" value="P:protein ubiquitination"/>
    <property type="evidence" value="ECO:0007669"/>
    <property type="project" value="UniProtKB-UniPathway"/>
</dbReference>
<proteinExistence type="predicted"/>
<evidence type="ECO:0000256" key="2">
    <source>
        <dbReference type="SAM" id="Phobius"/>
    </source>
</evidence>
<dbReference type="GeneID" id="106765957"/>
<keyword evidence="2" id="KW-0472">Membrane</keyword>
<dbReference type="Gene3D" id="3.30.40.10">
    <property type="entry name" value="Zinc/RING finger domain, C3HC4 (zinc finger)"/>
    <property type="match status" value="1"/>
</dbReference>
<keyword evidence="2" id="KW-0812">Transmembrane</keyword>
<dbReference type="KEGG" id="vra:106765957"/>